<organism evidence="2 3">
    <name type="scientific">Armillaria borealis</name>
    <dbReference type="NCBI Taxonomy" id="47425"/>
    <lineage>
        <taxon>Eukaryota</taxon>
        <taxon>Fungi</taxon>
        <taxon>Dikarya</taxon>
        <taxon>Basidiomycota</taxon>
        <taxon>Agaricomycotina</taxon>
        <taxon>Agaricomycetes</taxon>
        <taxon>Agaricomycetidae</taxon>
        <taxon>Agaricales</taxon>
        <taxon>Marasmiineae</taxon>
        <taxon>Physalacriaceae</taxon>
        <taxon>Armillaria</taxon>
    </lineage>
</organism>
<feature type="chain" id="PRO_5041230622" description="Secreted protein" evidence="1">
    <location>
        <begin position="17"/>
        <end position="116"/>
    </location>
</feature>
<gene>
    <name evidence="2" type="ORF">EV421DRAFT_1196574</name>
</gene>
<name>A0AA39JXU6_9AGAR</name>
<dbReference type="EMBL" id="JAUEPT010000006">
    <property type="protein sequence ID" value="KAK0450925.1"/>
    <property type="molecule type" value="Genomic_DNA"/>
</dbReference>
<evidence type="ECO:0000313" key="2">
    <source>
        <dbReference type="EMBL" id="KAK0450925.1"/>
    </source>
</evidence>
<accession>A0AA39JXU6</accession>
<sequence>MVETSLFLSCLCTTTSFYCCGSQYCPKNDLSNTICPHLPRVRNKPKFRIPFQEYDSFFLLNTNKRLYRTCLHHQREASVPLLSTTYNLNRRHALSAYQIDQHQSASSRRSLEQIQG</sequence>
<protein>
    <recommendedName>
        <fullName evidence="4">Secreted protein</fullName>
    </recommendedName>
</protein>
<comment type="caution">
    <text evidence="2">The sequence shown here is derived from an EMBL/GenBank/DDBJ whole genome shotgun (WGS) entry which is preliminary data.</text>
</comment>
<dbReference type="Proteomes" id="UP001175226">
    <property type="component" value="Unassembled WGS sequence"/>
</dbReference>
<evidence type="ECO:0000256" key="1">
    <source>
        <dbReference type="SAM" id="SignalP"/>
    </source>
</evidence>
<proteinExistence type="predicted"/>
<keyword evidence="3" id="KW-1185">Reference proteome</keyword>
<keyword evidence="1" id="KW-0732">Signal</keyword>
<dbReference type="AlphaFoldDB" id="A0AA39JXU6"/>
<feature type="signal peptide" evidence="1">
    <location>
        <begin position="1"/>
        <end position="16"/>
    </location>
</feature>
<reference evidence="2" key="1">
    <citation type="submission" date="2023-06" db="EMBL/GenBank/DDBJ databases">
        <authorList>
            <consortium name="Lawrence Berkeley National Laboratory"/>
            <person name="Ahrendt S."/>
            <person name="Sahu N."/>
            <person name="Indic B."/>
            <person name="Wong-Bajracharya J."/>
            <person name="Merenyi Z."/>
            <person name="Ke H.-M."/>
            <person name="Monk M."/>
            <person name="Kocsube S."/>
            <person name="Drula E."/>
            <person name="Lipzen A."/>
            <person name="Balint B."/>
            <person name="Henrissat B."/>
            <person name="Andreopoulos B."/>
            <person name="Martin F.M."/>
            <person name="Harder C.B."/>
            <person name="Rigling D."/>
            <person name="Ford K.L."/>
            <person name="Foster G.D."/>
            <person name="Pangilinan J."/>
            <person name="Papanicolaou A."/>
            <person name="Barry K."/>
            <person name="LaButti K."/>
            <person name="Viragh M."/>
            <person name="Koriabine M."/>
            <person name="Yan M."/>
            <person name="Riley R."/>
            <person name="Champramary S."/>
            <person name="Plett K.L."/>
            <person name="Tsai I.J."/>
            <person name="Slot J."/>
            <person name="Sipos G."/>
            <person name="Plett J."/>
            <person name="Nagy L.G."/>
            <person name="Grigoriev I.V."/>
        </authorList>
    </citation>
    <scope>NUCLEOTIDE SEQUENCE</scope>
    <source>
        <strain evidence="2">FPL87.14</strain>
    </source>
</reference>
<evidence type="ECO:0000313" key="3">
    <source>
        <dbReference type="Proteomes" id="UP001175226"/>
    </source>
</evidence>
<evidence type="ECO:0008006" key="4">
    <source>
        <dbReference type="Google" id="ProtNLM"/>
    </source>
</evidence>